<evidence type="ECO:0000313" key="3">
    <source>
        <dbReference type="Proteomes" id="UP000664265"/>
    </source>
</evidence>
<dbReference type="EMBL" id="JAERMS010000066">
    <property type="protein sequence ID" value="MBO1364467.1"/>
    <property type="molecule type" value="Genomic_DNA"/>
</dbReference>
<dbReference type="RefSeq" id="WP_107581638.1">
    <property type="nucleotide sequence ID" value="NZ_JAERMS010000066.1"/>
</dbReference>
<accession>A0ABS3M8G8</accession>
<feature type="chain" id="PRO_5046071133" evidence="1">
    <location>
        <begin position="25"/>
        <end position="307"/>
    </location>
</feature>
<evidence type="ECO:0000256" key="1">
    <source>
        <dbReference type="SAM" id="SignalP"/>
    </source>
</evidence>
<sequence>MKKLNIIMSLALAGILLVSSCASKRNLEKTTIQPSVDRSSIAKGGEKAQAESAQASQLRQQQFIQRVVDNGVYVKNIVGDMKFNLKAGSKDITVSGSLRMRKDEVIRIQLFMPLLGTEVGRLEFTPTYVLIIDRLHKEYVKADYTQLDFLQSNGLNFYSLQALFWNQLFLPGQETVADKDLSQYEVDLNAQGGSTVGLKQGNLSVSWLTESATARILSAEINYLSQKHGKSTLDWTYDDFMVVGLKQFPATQKFMFSTTATQRQQTATVTIRMNEVTIKDNWDATTKISDRYKQIAPQDILSKIMKF</sequence>
<name>A0ABS3M8G8_9BACT</name>
<keyword evidence="1" id="KW-0732">Signal</keyword>
<reference evidence="2 3" key="1">
    <citation type="submission" date="2021-01" db="EMBL/GenBank/DDBJ databases">
        <title>Prevotella A2931 sp. nov.</title>
        <authorList>
            <person name="Buhl M."/>
            <person name="Oberhettinger P."/>
        </authorList>
    </citation>
    <scope>NUCLEOTIDE SEQUENCE [LARGE SCALE GENOMIC DNA]</scope>
    <source>
        <strain evidence="2 3">A2931</strain>
    </source>
</reference>
<dbReference type="Pfam" id="PF14125">
    <property type="entry name" value="DUF4292"/>
    <property type="match status" value="1"/>
</dbReference>
<dbReference type="Proteomes" id="UP000664265">
    <property type="component" value="Unassembled WGS sequence"/>
</dbReference>
<dbReference type="InterPro" id="IPR025634">
    <property type="entry name" value="DUF4292"/>
</dbReference>
<organism evidence="2 3">
    <name type="scientific">Prevotella illustrans</name>
    <dbReference type="NCBI Taxonomy" id="2800387"/>
    <lineage>
        <taxon>Bacteria</taxon>
        <taxon>Pseudomonadati</taxon>
        <taxon>Bacteroidota</taxon>
        <taxon>Bacteroidia</taxon>
        <taxon>Bacteroidales</taxon>
        <taxon>Prevotellaceae</taxon>
        <taxon>Prevotella</taxon>
    </lineage>
</organism>
<gene>
    <name evidence="2" type="ORF">JHU38_11970</name>
</gene>
<protein>
    <submittedName>
        <fullName evidence="2">DUF4292 domain-containing protein</fullName>
    </submittedName>
</protein>
<comment type="caution">
    <text evidence="2">The sequence shown here is derived from an EMBL/GenBank/DDBJ whole genome shotgun (WGS) entry which is preliminary data.</text>
</comment>
<evidence type="ECO:0000313" key="2">
    <source>
        <dbReference type="EMBL" id="MBO1364467.1"/>
    </source>
</evidence>
<keyword evidence="3" id="KW-1185">Reference proteome</keyword>
<feature type="signal peptide" evidence="1">
    <location>
        <begin position="1"/>
        <end position="24"/>
    </location>
</feature>
<dbReference type="PROSITE" id="PS51257">
    <property type="entry name" value="PROKAR_LIPOPROTEIN"/>
    <property type="match status" value="1"/>
</dbReference>
<proteinExistence type="predicted"/>